<evidence type="ECO:0000313" key="2">
    <source>
        <dbReference type="Proteomes" id="UP000198866"/>
    </source>
</evidence>
<dbReference type="STRING" id="667676.SAMN05192539_101351"/>
<sequence length="51" mass="6013">MMMQRARENWLTTHRRHDKLECMLTLTTIAYAIINNPMERHRGGPMGACVR</sequence>
<organism evidence="1 2">
    <name type="scientific">Paraburkholderia diazotrophica</name>
    <dbReference type="NCBI Taxonomy" id="667676"/>
    <lineage>
        <taxon>Bacteria</taxon>
        <taxon>Pseudomonadati</taxon>
        <taxon>Pseudomonadota</taxon>
        <taxon>Betaproteobacteria</taxon>
        <taxon>Burkholderiales</taxon>
        <taxon>Burkholderiaceae</taxon>
        <taxon>Paraburkholderia</taxon>
    </lineage>
</organism>
<proteinExistence type="predicted"/>
<keyword evidence="2" id="KW-1185">Reference proteome</keyword>
<evidence type="ECO:0000313" key="1">
    <source>
        <dbReference type="EMBL" id="SEJ56508.1"/>
    </source>
</evidence>
<accession>A0A1H6ZTD2</accession>
<protein>
    <submittedName>
        <fullName evidence="1">Uncharacterized protein</fullName>
    </submittedName>
</protein>
<gene>
    <name evidence="1" type="ORF">SAMN05192539_101351</name>
</gene>
<dbReference type="Proteomes" id="UP000198866">
    <property type="component" value="Unassembled WGS sequence"/>
</dbReference>
<dbReference type="AlphaFoldDB" id="A0A1H6ZTD2"/>
<name>A0A1H6ZTD2_9BURK</name>
<reference evidence="2" key="1">
    <citation type="submission" date="2016-10" db="EMBL/GenBank/DDBJ databases">
        <authorList>
            <person name="Varghese N."/>
            <person name="Submissions S."/>
        </authorList>
    </citation>
    <scope>NUCLEOTIDE SEQUENCE [LARGE SCALE GENOMIC DNA]</scope>
    <source>
        <strain evidence="2">LMG 26031</strain>
    </source>
</reference>
<dbReference type="EMBL" id="FNYE01000013">
    <property type="protein sequence ID" value="SEJ56508.1"/>
    <property type="molecule type" value="Genomic_DNA"/>
</dbReference>